<evidence type="ECO:0000313" key="1">
    <source>
        <dbReference type="EMBL" id="ADO98783.1"/>
    </source>
</evidence>
<proteinExistence type="predicted"/>
<dbReference type="GeneID" id="10327072"/>
<organism evidence="1 2">
    <name type="scientific">Prochlorococcus phage P-HM1</name>
    <dbReference type="NCBI Taxonomy" id="445700"/>
    <lineage>
        <taxon>Viruses</taxon>
        <taxon>Duplodnaviria</taxon>
        <taxon>Heunggongvirae</taxon>
        <taxon>Uroviricota</taxon>
        <taxon>Caudoviricetes</taxon>
        <taxon>Eurybiavirus</taxon>
        <taxon>Eurybiavirus PHM2</taxon>
    </lineage>
</organism>
<name>E3SMZ0_9CAUD</name>
<protein>
    <recommendedName>
        <fullName evidence="3">2OG-Fe(II) oxygenase</fullName>
    </recommendedName>
</protein>
<evidence type="ECO:0000313" key="2">
    <source>
        <dbReference type="Proteomes" id="UP000006530"/>
    </source>
</evidence>
<accession>E3SMZ0</accession>
<keyword evidence="2" id="KW-1185">Reference proteome</keyword>
<gene>
    <name evidence="1" type="ORF">PHM1_159</name>
</gene>
<dbReference type="Gene3D" id="2.60.120.620">
    <property type="entry name" value="q2cbj1_9rhob like domain"/>
    <property type="match status" value="1"/>
</dbReference>
<dbReference type="EMBL" id="GU071101">
    <property type="protein sequence ID" value="ADO98783.1"/>
    <property type="molecule type" value="Genomic_DNA"/>
</dbReference>
<evidence type="ECO:0008006" key="3">
    <source>
        <dbReference type="Google" id="ProtNLM"/>
    </source>
</evidence>
<reference evidence="1 2" key="1">
    <citation type="journal article" date="2010" name="Environ. Microbiol.">
        <title>Genomic analysis of oceanic cyanobacterial myoviruses compared with T4-like myoviruses from diverse hosts and environments.</title>
        <authorList>
            <person name="Sullivan M.B."/>
            <person name="Huang K.H."/>
            <person name="Ignacio-Espinoza J.C."/>
            <person name="Berlin A.M."/>
            <person name="Kelly L."/>
            <person name="Weigele P.R."/>
            <person name="DeFrancesco A.S."/>
            <person name="Kern S.E."/>
            <person name="Thompson L.R."/>
            <person name="Young S."/>
            <person name="Yandava C."/>
            <person name="Fu R."/>
            <person name="Krastins B."/>
            <person name="Chase M."/>
            <person name="Sarracino D."/>
            <person name="Osburne M.S."/>
            <person name="Henn M.R."/>
            <person name="Chisholm S.W."/>
        </authorList>
    </citation>
    <scope>NUCLEOTIDE SEQUENCE [LARGE SCALE GENOMIC DNA]</scope>
    <source>
        <strain evidence="1">M4-247</strain>
    </source>
</reference>
<dbReference type="InterPro" id="IPR012668">
    <property type="entry name" value="CHP02466"/>
</dbReference>
<dbReference type="Pfam" id="PF13759">
    <property type="entry name" value="2OG-FeII_Oxy_5"/>
    <property type="match status" value="1"/>
</dbReference>
<sequence>MQQTTFNNFHQLSPVIVYETEIKGFLPSLYKSFEDGSFDNSTGKITGELNGKVLIHQDTRLAPFFRELKKSIIQYLEHFHIDKKTFQINFTKTWFTICDPDQTFPMHYHSCSHISWVYYIQTPGDPIVFHKKNSNEWFGDAFKFSDQYTYTNMEGYAINPKAERLVIFPGSLEHYTTAEPREHRRISLAGDVILTLKDRTNSESGLLSPQFWKHF</sequence>
<dbReference type="KEGG" id="vg:10327072"/>
<dbReference type="RefSeq" id="YP_004322584.1">
    <property type="nucleotide sequence ID" value="NC_015280.1"/>
</dbReference>
<dbReference type="OrthoDB" id="30490at10239"/>
<dbReference type="Proteomes" id="UP000006530">
    <property type="component" value="Segment"/>
</dbReference>